<sequence>MVYSVQVKRLKHENPLDALIVRGTKRKRDGDDDSSIDPSNLVFRLAHTYTTDQSAKHIPLEPPGATKYCANLENTTSSFGGDAREPVFSISHAKRLKKTNHENSRPNRLENILEPNTTHRKSCESIVDDIPPELQTMIAEYIGPSSSNLESESAQHIDKETEDYVYDIYFSEQAGTVASKRIGYIDLDEEDTKLLFYNTADDEQLESNDDEDSNAEDFYANEYPEESDNSANTFDSETFASDVSVSIQGLALDDLSEDEESGFSTRKYGW</sequence>
<accession>A0AAV5RK74</accession>
<dbReference type="Proteomes" id="UP001362899">
    <property type="component" value="Unassembled WGS sequence"/>
</dbReference>
<dbReference type="EMBL" id="BTGC01000008">
    <property type="protein sequence ID" value="GMM51843.1"/>
    <property type="molecule type" value="Genomic_DNA"/>
</dbReference>
<evidence type="ECO:0000313" key="4">
    <source>
        <dbReference type="EMBL" id="GMM51843.1"/>
    </source>
</evidence>
<evidence type="ECO:0000313" key="5">
    <source>
        <dbReference type="Proteomes" id="UP001362899"/>
    </source>
</evidence>
<name>A0AAV5RK74_STABA</name>
<gene>
    <name evidence="4" type="ORF">DASB73_028060</name>
</gene>
<feature type="domain" description="Transcription factor Iwr1" evidence="3">
    <location>
        <begin position="162"/>
        <end position="226"/>
    </location>
</feature>
<dbReference type="Pfam" id="PF08574">
    <property type="entry name" value="Iwr1"/>
    <property type="match status" value="1"/>
</dbReference>
<evidence type="ECO:0000259" key="3">
    <source>
        <dbReference type="Pfam" id="PF08574"/>
    </source>
</evidence>
<dbReference type="PANTHER" id="PTHR28063">
    <property type="entry name" value="RNA POLYMERASE II NUCLEAR LOCALIZATION PROTEIN IWR1"/>
    <property type="match status" value="1"/>
</dbReference>
<feature type="region of interest" description="Disordered" evidence="2">
    <location>
        <begin position="201"/>
        <end position="236"/>
    </location>
</feature>
<reference evidence="4 5" key="1">
    <citation type="journal article" date="2023" name="Elife">
        <title>Identification of key yeast species and microbe-microbe interactions impacting larval growth of Drosophila in the wild.</title>
        <authorList>
            <person name="Mure A."/>
            <person name="Sugiura Y."/>
            <person name="Maeda R."/>
            <person name="Honda K."/>
            <person name="Sakurai N."/>
            <person name="Takahashi Y."/>
            <person name="Watada M."/>
            <person name="Katoh T."/>
            <person name="Gotoh A."/>
            <person name="Gotoh Y."/>
            <person name="Taniguchi I."/>
            <person name="Nakamura K."/>
            <person name="Hayashi T."/>
            <person name="Katayama T."/>
            <person name="Uemura T."/>
            <person name="Hattori Y."/>
        </authorList>
    </citation>
    <scope>NUCLEOTIDE SEQUENCE [LARGE SCALE GENOMIC DNA]</scope>
    <source>
        <strain evidence="4 5">SB-73</strain>
    </source>
</reference>
<organism evidence="4 5">
    <name type="scientific">Starmerella bacillaris</name>
    <name type="common">Yeast</name>
    <name type="synonym">Candida zemplinina</name>
    <dbReference type="NCBI Taxonomy" id="1247836"/>
    <lineage>
        <taxon>Eukaryota</taxon>
        <taxon>Fungi</taxon>
        <taxon>Dikarya</taxon>
        <taxon>Ascomycota</taxon>
        <taxon>Saccharomycotina</taxon>
        <taxon>Dipodascomycetes</taxon>
        <taxon>Dipodascales</taxon>
        <taxon>Trichomonascaceae</taxon>
        <taxon>Starmerella</taxon>
    </lineage>
</organism>
<dbReference type="AlphaFoldDB" id="A0AAV5RK74"/>
<evidence type="ECO:0000256" key="2">
    <source>
        <dbReference type="SAM" id="MobiDB-lite"/>
    </source>
</evidence>
<comment type="similarity">
    <text evidence="1">Belongs to the IWR1/SLC7A6OS family.</text>
</comment>
<dbReference type="InterPro" id="IPR013883">
    <property type="entry name" value="TF_Iwr1_dom"/>
</dbReference>
<dbReference type="InterPro" id="IPR040150">
    <property type="entry name" value="Iwr1"/>
</dbReference>
<comment type="caution">
    <text evidence="4">The sequence shown here is derived from an EMBL/GenBank/DDBJ whole genome shotgun (WGS) entry which is preliminary data.</text>
</comment>
<protein>
    <recommendedName>
        <fullName evidence="3">Transcription factor Iwr1 domain-containing protein</fullName>
    </recommendedName>
</protein>
<proteinExistence type="inferred from homology"/>
<keyword evidence="5" id="KW-1185">Reference proteome</keyword>
<dbReference type="PANTHER" id="PTHR28063:SF1">
    <property type="entry name" value="RNA POLYMERASE II NUCLEAR LOCALIZATION PROTEIN IWR1"/>
    <property type="match status" value="1"/>
</dbReference>
<feature type="compositionally biased region" description="Acidic residues" evidence="2">
    <location>
        <begin position="201"/>
        <end position="215"/>
    </location>
</feature>
<dbReference type="GO" id="GO:0006606">
    <property type="term" value="P:protein import into nucleus"/>
    <property type="evidence" value="ECO:0007669"/>
    <property type="project" value="InterPro"/>
</dbReference>
<evidence type="ECO:0000256" key="1">
    <source>
        <dbReference type="ARBA" id="ARBA00010218"/>
    </source>
</evidence>